<reference evidence="1" key="1">
    <citation type="journal article" date="2018" name="Nat. Commun.">
        <title>Diversity and evolution of the emerging Pandoraviridae family.</title>
        <authorList>
            <person name="Legendre M."/>
            <person name="Fabre E."/>
            <person name="Poirot O."/>
            <person name="Jeudy S."/>
            <person name="Lartigue A."/>
            <person name="Alempic J.M."/>
            <person name="Beucher L."/>
            <person name="Philippe N."/>
            <person name="Bertaux L."/>
            <person name="Christo-Foroux E."/>
            <person name="Labadie K."/>
            <person name="Coute Y."/>
            <person name="Abergel C."/>
            <person name="Claverie J.M."/>
        </authorList>
    </citation>
    <scope>NUCLEOTIDE SEQUENCE [LARGE SCALE GENOMIC DNA]</scope>
    <source>
        <strain evidence="1">Neocaledonia</strain>
    </source>
</reference>
<protein>
    <recommendedName>
        <fullName evidence="2">F-box incomplete domain containing protein</fullName>
    </recommendedName>
</protein>
<evidence type="ECO:0000313" key="1">
    <source>
        <dbReference type="EMBL" id="AVK76526.1"/>
    </source>
</evidence>
<dbReference type="RefSeq" id="YP_009482529.1">
    <property type="nucleotide sequence ID" value="NC_037666.1"/>
</dbReference>
<proteinExistence type="predicted"/>
<dbReference type="Proteomes" id="UP000249287">
    <property type="component" value="Segment"/>
</dbReference>
<evidence type="ECO:0008006" key="2">
    <source>
        <dbReference type="Google" id="ProtNLM"/>
    </source>
</evidence>
<gene>
    <name evidence="1" type="ORF">pneo_cds_919</name>
</gene>
<name>A0A2U7UDM2_9VIRU</name>
<dbReference type="KEGG" id="vg:36843239"/>
<organism evidence="1">
    <name type="scientific">Pandoravirus neocaledonia</name>
    <dbReference type="NCBI Taxonomy" id="2107708"/>
    <lineage>
        <taxon>Viruses</taxon>
        <taxon>Pandoravirus</taxon>
    </lineage>
</organism>
<accession>A0A2U7UDM2</accession>
<sequence length="609" mass="66040">MTTALGLDALPNEILSLIVTRHIQLHWRFMARRVCARWRDLLDAAARSVPPAASCDSTWERRRGMRVRDTAIDYRALRPEWEKGAVVTASALTKCIIAPAARCAKRPDLLVEHCVEEWGVPIHCVPALFVASQGVALVRYATVIAKALTFDSRSDTDIVRAGDLSWAFDKVKTTRLAFAAGLVDVAVATGDLDTVRWVVSSFDPPFDWSKIDTLHWIGAALYGERLDAVAFALASWAAATNQSGSRHDDVLSTLWLALGQLPVERLMRLIGLACAAKRRDRPRRRRAACNGHAAGAHDSCGVDHRADPNADATIDTVVGIVGQTAVVRLGKCLVDSWQDRGALVCASSAARAGNVGVVAFACKSVKPEDARDVAAVACRCGHVDAVRWCVLAGRLITVRDAALYASEPRRWGEHCARSKNDTAALAWLFDPHGGACVPSRDDIALMIRTSLADRYVARAVWIARRHSDKVSPSDVARIVGSACHCGVESMYATVDDLETVVHMMDAVAAVSADACAQCDMWADLWSARGMCEGDTLCLLRYAWARTNGIDAHVAASLLGKCFGRPPAPSRAWVRWCRVRSVGDGSEYGGADKESAIRAWFAARGIAPRL</sequence>
<dbReference type="GeneID" id="36843239"/>
<dbReference type="EMBL" id="MG011690">
    <property type="protein sequence ID" value="AVK76526.1"/>
    <property type="molecule type" value="Genomic_DNA"/>
</dbReference>